<organism evidence="3 4">
    <name type="scientific">Esox lucius</name>
    <name type="common">Northern pike</name>
    <dbReference type="NCBI Taxonomy" id="8010"/>
    <lineage>
        <taxon>Eukaryota</taxon>
        <taxon>Metazoa</taxon>
        <taxon>Chordata</taxon>
        <taxon>Craniata</taxon>
        <taxon>Vertebrata</taxon>
        <taxon>Euteleostomi</taxon>
        <taxon>Actinopterygii</taxon>
        <taxon>Neopterygii</taxon>
        <taxon>Teleostei</taxon>
        <taxon>Protacanthopterygii</taxon>
        <taxon>Esociformes</taxon>
        <taxon>Esocidae</taxon>
        <taxon>Esox</taxon>
    </lineage>
</organism>
<dbReference type="Bgee" id="ENSELUG00000019694">
    <property type="expression patterns" value="Expressed in spleen and 14 other cell types or tissues"/>
</dbReference>
<dbReference type="GO" id="GO:0030289">
    <property type="term" value="C:protein phosphatase 4 complex"/>
    <property type="evidence" value="ECO:0007669"/>
    <property type="project" value="InterPro"/>
</dbReference>
<sequence length="425" mass="46913">MQYPGPQVEHHCKGTSAHRFGCHRSKTMEINTLLEAFTDFEKKGKKGPCPALDQFLSHVAKTGETVISWSQFKSYFLFKLEKVMDDFRASTPDQRVPANPNVEYIPFEEMKERILKIVDGYNGIPFTIQRLCELLTEPKRNYTGTEKFADSLFMFPGNTSIYSERNVNGPGTPRPLNRPKLLLSTSLSTNGLPDSTDDKEQLTKQIVSDSAVLENDATQSSQMKTKHPEEDTTEAESHEVKRLKFDNDMDEEENEGDEEAEKEMSCPAPAQSSSEMPESSTDIVEEEKDKSADMLTTDDHEPSSTQTEEPFDSEEETSVTSEREAETCPTHSQKSDSTMDQSQEQLAQSGKSQSLEEKEEGDCSDPVSSSSSGSSSSSISGEGAHSEEPIRSASPSSTAELSAEGTAAESDTGITETADEPMEQD</sequence>
<proteinExistence type="inferred from homology"/>
<dbReference type="PANTHER" id="PTHR16487">
    <property type="entry name" value="PPP4R2-RELATED PROTEIN"/>
    <property type="match status" value="1"/>
</dbReference>
<evidence type="ECO:0000313" key="4">
    <source>
        <dbReference type="Proteomes" id="UP000265140"/>
    </source>
</evidence>
<reference evidence="4" key="1">
    <citation type="journal article" date="2014" name="PLoS ONE">
        <title>The genome and linkage map of the northern pike (Esox lucius): conserved synteny revealed between the salmonid sister group and the Neoteleostei.</title>
        <authorList>
            <person name="Rondeau E.B."/>
            <person name="Minkley D.R."/>
            <person name="Leong J.S."/>
            <person name="Messmer A.M."/>
            <person name="Jantzen J.R."/>
            <person name="von Schalburg K.R."/>
            <person name="Lemon C."/>
            <person name="Bird N.H."/>
            <person name="Koop B.F."/>
        </authorList>
    </citation>
    <scope>NUCLEOTIDE SEQUENCE</scope>
</reference>
<dbReference type="GeneTree" id="ENSGT00940000162859"/>
<dbReference type="Ensembl" id="ENSELUT00000030868.3">
    <property type="protein sequence ID" value="ENSELUP00000020444.3"/>
    <property type="gene ID" value="ENSELUG00000019694.3"/>
</dbReference>
<dbReference type="Pfam" id="PF09184">
    <property type="entry name" value="PPP4R2"/>
    <property type="match status" value="2"/>
</dbReference>
<protein>
    <recommendedName>
        <fullName evidence="5">Serine/threonine-protein phosphatase 4 regulatory subunit 2</fullName>
    </recommendedName>
</protein>
<dbReference type="STRING" id="8010.ENSELUP00000020444"/>
<reference evidence="3" key="3">
    <citation type="submission" date="2025-08" db="UniProtKB">
        <authorList>
            <consortium name="Ensembl"/>
        </authorList>
    </citation>
    <scope>IDENTIFICATION</scope>
</reference>
<feature type="compositionally biased region" description="Basic and acidic residues" evidence="2">
    <location>
        <begin position="226"/>
        <end position="247"/>
    </location>
</feature>
<feature type="region of interest" description="Disordered" evidence="2">
    <location>
        <begin position="209"/>
        <end position="425"/>
    </location>
</feature>
<dbReference type="GO" id="GO:0005737">
    <property type="term" value="C:cytoplasm"/>
    <property type="evidence" value="ECO:0007669"/>
    <property type="project" value="TreeGrafter"/>
</dbReference>
<dbReference type="InterPro" id="IPR015267">
    <property type="entry name" value="PPP4R2"/>
</dbReference>
<dbReference type="PANTHER" id="PTHR16487:SF4">
    <property type="entry name" value="SERINE_THREONINE-PROTEIN PHOSPHATASE 4 REGULATORY SUBUNIT 2-B"/>
    <property type="match status" value="1"/>
</dbReference>
<reference evidence="3" key="2">
    <citation type="submission" date="2020-02" db="EMBL/GenBank/DDBJ databases">
        <title>Esox lucius (northern pike) genome, fEsoLuc1, primary haplotype.</title>
        <authorList>
            <person name="Myers G."/>
            <person name="Karagic N."/>
            <person name="Meyer A."/>
            <person name="Pippel M."/>
            <person name="Reichard M."/>
            <person name="Winkler S."/>
            <person name="Tracey A."/>
            <person name="Sims Y."/>
            <person name="Howe K."/>
            <person name="Rhie A."/>
            <person name="Formenti G."/>
            <person name="Durbin R."/>
            <person name="Fedrigo O."/>
            <person name="Jarvis E.D."/>
        </authorList>
    </citation>
    <scope>NUCLEOTIDE SEQUENCE [LARGE SCALE GENOMIC DNA]</scope>
</reference>
<dbReference type="GO" id="GO:0019888">
    <property type="term" value="F:protein phosphatase regulator activity"/>
    <property type="evidence" value="ECO:0007669"/>
    <property type="project" value="InterPro"/>
</dbReference>
<evidence type="ECO:0000256" key="2">
    <source>
        <dbReference type="SAM" id="MobiDB-lite"/>
    </source>
</evidence>
<feature type="compositionally biased region" description="Polar residues" evidence="2">
    <location>
        <begin position="270"/>
        <end position="282"/>
    </location>
</feature>
<name>A0A3P8YV27_ESOLU</name>
<reference evidence="3" key="4">
    <citation type="submission" date="2025-09" db="UniProtKB">
        <authorList>
            <consortium name="Ensembl"/>
        </authorList>
    </citation>
    <scope>IDENTIFICATION</scope>
</reference>
<keyword evidence="4" id="KW-1185">Reference proteome</keyword>
<feature type="compositionally biased region" description="Acidic residues" evidence="2">
    <location>
        <begin position="248"/>
        <end position="261"/>
    </location>
</feature>
<accession>A0A3P8YV27</accession>
<dbReference type="Proteomes" id="UP000265140">
    <property type="component" value="Chromosome 12"/>
</dbReference>
<evidence type="ECO:0000256" key="1">
    <source>
        <dbReference type="ARBA" id="ARBA00009207"/>
    </source>
</evidence>
<feature type="compositionally biased region" description="Polar residues" evidence="2">
    <location>
        <begin position="329"/>
        <end position="353"/>
    </location>
</feature>
<dbReference type="AlphaFoldDB" id="A0A3P8YV27"/>
<feature type="compositionally biased region" description="Basic and acidic residues" evidence="2">
    <location>
        <begin position="287"/>
        <end position="302"/>
    </location>
</feature>
<dbReference type="GO" id="GO:0005634">
    <property type="term" value="C:nucleus"/>
    <property type="evidence" value="ECO:0007669"/>
    <property type="project" value="TreeGrafter"/>
</dbReference>
<evidence type="ECO:0000313" key="3">
    <source>
        <dbReference type="Ensembl" id="ENSELUP00000020444.3"/>
    </source>
</evidence>
<comment type="similarity">
    <text evidence="1">Belongs to the PPP4R2 family.</text>
</comment>
<feature type="compositionally biased region" description="Low complexity" evidence="2">
    <location>
        <begin position="368"/>
        <end position="383"/>
    </location>
</feature>
<evidence type="ECO:0008006" key="5">
    <source>
        <dbReference type="Google" id="ProtNLM"/>
    </source>
</evidence>